<feature type="signal peptide" evidence="2">
    <location>
        <begin position="1"/>
        <end position="17"/>
    </location>
</feature>
<accession>A0A8J9ZCL5</accession>
<name>A0A8J9ZCL5_BRALA</name>
<gene>
    <name evidence="3" type="primary">Hypp9215</name>
    <name evidence="3" type="ORF">BLAG_LOCUS12269</name>
</gene>
<feature type="chain" id="PRO_5035471009" evidence="2">
    <location>
        <begin position="18"/>
        <end position="87"/>
    </location>
</feature>
<evidence type="ECO:0000313" key="4">
    <source>
        <dbReference type="Proteomes" id="UP000838412"/>
    </source>
</evidence>
<protein>
    <submittedName>
        <fullName evidence="3">Hypp9215 protein</fullName>
    </submittedName>
</protein>
<keyword evidence="4" id="KW-1185">Reference proteome</keyword>
<organism evidence="3 4">
    <name type="scientific">Branchiostoma lanceolatum</name>
    <name type="common">Common lancelet</name>
    <name type="synonym">Amphioxus lanceolatum</name>
    <dbReference type="NCBI Taxonomy" id="7740"/>
    <lineage>
        <taxon>Eukaryota</taxon>
        <taxon>Metazoa</taxon>
        <taxon>Chordata</taxon>
        <taxon>Cephalochordata</taxon>
        <taxon>Leptocardii</taxon>
        <taxon>Amphioxiformes</taxon>
        <taxon>Branchiostomatidae</taxon>
        <taxon>Branchiostoma</taxon>
    </lineage>
</organism>
<evidence type="ECO:0000313" key="3">
    <source>
        <dbReference type="EMBL" id="CAH1252087.1"/>
    </source>
</evidence>
<dbReference type="AlphaFoldDB" id="A0A8J9ZCL5"/>
<dbReference type="Proteomes" id="UP000838412">
    <property type="component" value="Chromosome 19"/>
</dbReference>
<proteinExistence type="predicted"/>
<feature type="compositionally biased region" description="Polar residues" evidence="1">
    <location>
        <begin position="22"/>
        <end position="44"/>
    </location>
</feature>
<evidence type="ECO:0000256" key="1">
    <source>
        <dbReference type="SAM" id="MobiDB-lite"/>
    </source>
</evidence>
<reference evidence="3" key="1">
    <citation type="submission" date="2022-01" db="EMBL/GenBank/DDBJ databases">
        <authorList>
            <person name="Braso-Vives M."/>
        </authorList>
    </citation>
    <scope>NUCLEOTIDE SEQUENCE</scope>
</reference>
<sequence>MIGEWAIVSLFQAFCQSISLDTEQNPPGAKSLTTEPKDNATQQEPDSDENRGALTGEGQGTVSHYGLYQLPRVAGKIEEIGQIESIL</sequence>
<evidence type="ECO:0000256" key="2">
    <source>
        <dbReference type="SAM" id="SignalP"/>
    </source>
</evidence>
<keyword evidence="2" id="KW-0732">Signal</keyword>
<dbReference type="EMBL" id="OV696704">
    <property type="protein sequence ID" value="CAH1252087.1"/>
    <property type="molecule type" value="Genomic_DNA"/>
</dbReference>
<feature type="region of interest" description="Disordered" evidence="1">
    <location>
        <begin position="22"/>
        <end position="61"/>
    </location>
</feature>